<feature type="transmembrane region" description="Helical" evidence="1">
    <location>
        <begin position="12"/>
        <end position="33"/>
    </location>
</feature>
<gene>
    <name evidence="2" type="primary">atp8</name>
</gene>
<keyword evidence="2" id="KW-0496">Mitochondrion</keyword>
<reference evidence="2" key="1">
    <citation type="journal article" date="2021" name="Genome Biol. Evol.">
        <title>A naturally heteroplasmic clam provides clues about the effects of genetic bottleneck on paternal mtDNA.</title>
        <authorList>
            <person name="Iannello M."/>
            <person name="Bettinazzi S."/>
            <person name="Breton S."/>
            <person name="Ghiselli F."/>
            <person name="Milani L."/>
        </authorList>
    </citation>
    <scope>NUCLEOTIDE SEQUENCE</scope>
    <source>
        <strain evidence="2">M-type</strain>
    </source>
</reference>
<dbReference type="EMBL" id="MT757749">
    <property type="protein sequence ID" value="QTF98759.1"/>
    <property type="molecule type" value="Genomic_DNA"/>
</dbReference>
<organism evidence="2">
    <name type="scientific">Ruditapes philippinarum</name>
    <name type="common">Japanese carpet shell</name>
    <name type="synonym">Venerupis philippinarum</name>
    <dbReference type="NCBI Taxonomy" id="129788"/>
    <lineage>
        <taxon>Eukaryota</taxon>
        <taxon>Metazoa</taxon>
        <taxon>Spiralia</taxon>
        <taxon>Lophotrochozoa</taxon>
        <taxon>Mollusca</taxon>
        <taxon>Bivalvia</taxon>
        <taxon>Autobranchia</taxon>
        <taxon>Heteroconchia</taxon>
        <taxon>Euheterodonta</taxon>
        <taxon>Imparidentia</taxon>
        <taxon>Neoheterodontei</taxon>
        <taxon>Venerida</taxon>
        <taxon>Veneroidea</taxon>
        <taxon>Veneridae</taxon>
        <taxon>Ruditapes</taxon>
    </lineage>
</organism>
<keyword evidence="1" id="KW-1133">Transmembrane helix</keyword>
<geneLocation type="mitochondrion" evidence="2"/>
<dbReference type="AlphaFoldDB" id="A0A8A5N0W0"/>
<accession>A0A8A5N0W0</accession>
<evidence type="ECO:0000256" key="1">
    <source>
        <dbReference type="SAM" id="Phobius"/>
    </source>
</evidence>
<keyword evidence="1" id="KW-0472">Membrane</keyword>
<evidence type="ECO:0000313" key="2">
    <source>
        <dbReference type="EMBL" id="QTF98759.1"/>
    </source>
</evidence>
<protein>
    <submittedName>
        <fullName evidence="2">ATP synthase subunit 8</fullName>
    </submittedName>
</protein>
<name>A0A8A5N0W0_RUDPH</name>
<keyword evidence="1" id="KW-0812">Transmembrane</keyword>
<sequence>MKLVLPQFAPLYFFIIFLFIWLSFISKVCVLWWSCKRSYNF</sequence>
<proteinExistence type="predicted"/>